<accession>A0A8S5TLB2</accession>
<reference evidence="3" key="1">
    <citation type="journal article" date="2021" name="Proc. Natl. Acad. Sci. U.S.A.">
        <title>A Catalog of Tens of Thousands of Viruses from Human Metagenomes Reveals Hidden Associations with Chronic Diseases.</title>
        <authorList>
            <person name="Tisza M.J."/>
            <person name="Buck C.B."/>
        </authorList>
    </citation>
    <scope>NUCLEOTIDE SEQUENCE</scope>
    <source>
        <strain evidence="3">Ctz6O13</strain>
    </source>
</reference>
<organism evidence="3">
    <name type="scientific">Podoviridae sp. ctz6O13</name>
    <dbReference type="NCBI Taxonomy" id="2827757"/>
    <lineage>
        <taxon>Viruses</taxon>
        <taxon>Duplodnaviria</taxon>
        <taxon>Heunggongvirae</taxon>
        <taxon>Uroviricota</taxon>
        <taxon>Caudoviricetes</taxon>
    </lineage>
</organism>
<feature type="compositionally biased region" description="Basic and acidic residues" evidence="1">
    <location>
        <begin position="78"/>
        <end position="95"/>
    </location>
</feature>
<keyword evidence="2" id="KW-0812">Transmembrane</keyword>
<evidence type="ECO:0000313" key="3">
    <source>
        <dbReference type="EMBL" id="DAF63791.1"/>
    </source>
</evidence>
<keyword evidence="2" id="KW-0472">Membrane</keyword>
<proteinExistence type="predicted"/>
<feature type="transmembrane region" description="Helical" evidence="2">
    <location>
        <begin position="55"/>
        <end position="75"/>
    </location>
</feature>
<evidence type="ECO:0000256" key="1">
    <source>
        <dbReference type="SAM" id="MobiDB-lite"/>
    </source>
</evidence>
<sequence>MSGYLIERFDVIRTLLELACKASYVGVLVLSVGIFTVKQDDEGLVGPFKKGCKKFVLAAILFSILYLLIPSKGCMEKRSHKTDNRSVPETLRKSMESAAKQCLQNDSISTNEKRLRY</sequence>
<feature type="region of interest" description="Disordered" evidence="1">
    <location>
        <begin position="78"/>
        <end position="117"/>
    </location>
</feature>
<name>A0A8S5TLB2_9CAUD</name>
<dbReference type="EMBL" id="BK032843">
    <property type="protein sequence ID" value="DAF63791.1"/>
    <property type="molecule type" value="Genomic_DNA"/>
</dbReference>
<feature type="transmembrane region" description="Helical" evidence="2">
    <location>
        <begin position="12"/>
        <end position="35"/>
    </location>
</feature>
<keyword evidence="2" id="KW-1133">Transmembrane helix</keyword>
<evidence type="ECO:0000256" key="2">
    <source>
        <dbReference type="SAM" id="Phobius"/>
    </source>
</evidence>
<protein>
    <submittedName>
        <fullName evidence="3">Uncharacterized protein</fullName>
    </submittedName>
</protein>